<evidence type="ECO:0000256" key="6">
    <source>
        <dbReference type="SAM" id="Phobius"/>
    </source>
</evidence>
<dbReference type="Pfam" id="PF04024">
    <property type="entry name" value="PspC"/>
    <property type="match status" value="1"/>
</dbReference>
<evidence type="ECO:0000256" key="4">
    <source>
        <dbReference type="ARBA" id="ARBA00022989"/>
    </source>
</evidence>
<dbReference type="InterPro" id="IPR007168">
    <property type="entry name" value="Phageshock_PspC_N"/>
</dbReference>
<evidence type="ECO:0000313" key="8">
    <source>
        <dbReference type="EMBL" id="MBB4958415.1"/>
    </source>
</evidence>
<accession>A0A7W7WP15</accession>
<keyword evidence="4 6" id="KW-1133">Transmembrane helix</keyword>
<dbReference type="RefSeq" id="WP_184534511.1">
    <property type="nucleotide sequence ID" value="NZ_JACHJW010000001.1"/>
</dbReference>
<protein>
    <submittedName>
        <fullName evidence="8">Phage shock protein PspC (Stress-responsive transcriptional regulator)</fullName>
    </submittedName>
</protein>
<dbReference type="InterPro" id="IPR052027">
    <property type="entry name" value="PspC"/>
</dbReference>
<evidence type="ECO:0000259" key="7">
    <source>
        <dbReference type="Pfam" id="PF04024"/>
    </source>
</evidence>
<dbReference type="EMBL" id="JACHJW010000001">
    <property type="protein sequence ID" value="MBB4958415.1"/>
    <property type="molecule type" value="Genomic_DNA"/>
</dbReference>
<evidence type="ECO:0000256" key="3">
    <source>
        <dbReference type="ARBA" id="ARBA00022692"/>
    </source>
</evidence>
<keyword evidence="3 6" id="KW-0812">Transmembrane</keyword>
<name>A0A7W7WP15_9ACTN</name>
<dbReference type="PANTHER" id="PTHR33885:SF3">
    <property type="entry name" value="PHAGE SHOCK PROTEIN C"/>
    <property type="match status" value="1"/>
</dbReference>
<dbReference type="PANTHER" id="PTHR33885">
    <property type="entry name" value="PHAGE SHOCK PROTEIN C"/>
    <property type="match status" value="1"/>
</dbReference>
<reference evidence="8 9" key="1">
    <citation type="submission" date="2020-08" db="EMBL/GenBank/DDBJ databases">
        <title>Sequencing the genomes of 1000 actinobacteria strains.</title>
        <authorList>
            <person name="Klenk H.-P."/>
        </authorList>
    </citation>
    <scope>NUCLEOTIDE SEQUENCE [LARGE SCALE GENOMIC DNA]</scope>
    <source>
        <strain evidence="8 9">DSM 45886</strain>
    </source>
</reference>
<evidence type="ECO:0000256" key="5">
    <source>
        <dbReference type="ARBA" id="ARBA00023136"/>
    </source>
</evidence>
<dbReference type="GO" id="GO:0005886">
    <property type="term" value="C:plasma membrane"/>
    <property type="evidence" value="ECO:0007669"/>
    <property type="project" value="UniProtKB-SubCell"/>
</dbReference>
<keyword evidence="2" id="KW-1003">Cell membrane</keyword>
<gene>
    <name evidence="8" type="ORF">FHR38_002148</name>
</gene>
<keyword evidence="9" id="KW-1185">Reference proteome</keyword>
<organism evidence="8 9">
    <name type="scientific">Micromonospora polyrhachis</name>
    <dbReference type="NCBI Taxonomy" id="1282883"/>
    <lineage>
        <taxon>Bacteria</taxon>
        <taxon>Bacillati</taxon>
        <taxon>Actinomycetota</taxon>
        <taxon>Actinomycetes</taxon>
        <taxon>Micromonosporales</taxon>
        <taxon>Micromonosporaceae</taxon>
        <taxon>Micromonospora</taxon>
    </lineage>
</organism>
<feature type="domain" description="Phage shock protein PspC N-terminal" evidence="7">
    <location>
        <begin position="3"/>
        <end position="60"/>
    </location>
</feature>
<keyword evidence="5 6" id="KW-0472">Membrane</keyword>
<comment type="subcellular location">
    <subcellularLocation>
        <location evidence="1">Cell membrane</location>
        <topology evidence="1">Single-pass membrane protein</topology>
    </subcellularLocation>
</comment>
<dbReference type="AlphaFoldDB" id="A0A7W7WP15"/>
<evidence type="ECO:0000313" key="9">
    <source>
        <dbReference type="Proteomes" id="UP000578819"/>
    </source>
</evidence>
<comment type="caution">
    <text evidence="8">The sequence shown here is derived from an EMBL/GenBank/DDBJ whole genome shotgun (WGS) entry which is preliminary data.</text>
</comment>
<evidence type="ECO:0000256" key="1">
    <source>
        <dbReference type="ARBA" id="ARBA00004162"/>
    </source>
</evidence>
<proteinExistence type="predicted"/>
<sequence length="69" mass="7680">MSRKLVRPRAGRMVAGVCAGLAQRFGISTAMVRLLFLLSLLIPGSQVIIYLALWIIMPNEDRYLSHASH</sequence>
<feature type="transmembrane region" description="Helical" evidence="6">
    <location>
        <begin position="36"/>
        <end position="56"/>
    </location>
</feature>
<evidence type="ECO:0000256" key="2">
    <source>
        <dbReference type="ARBA" id="ARBA00022475"/>
    </source>
</evidence>
<dbReference type="Proteomes" id="UP000578819">
    <property type="component" value="Unassembled WGS sequence"/>
</dbReference>